<dbReference type="GO" id="GO:0006355">
    <property type="term" value="P:regulation of DNA-templated transcription"/>
    <property type="evidence" value="ECO:0007669"/>
    <property type="project" value="InterPro"/>
</dbReference>
<dbReference type="RefSeq" id="WP_309849445.1">
    <property type="nucleotide sequence ID" value="NZ_BAAAIU010000022.1"/>
</dbReference>
<sequence length="77" mass="8237">MSSIVVRGLDPGVKERLAAQAKEHGRSMEAEVRAILTAAARRPHVGMALLAAGQAAGGIAEFNVPERNDVARWVEFE</sequence>
<protein>
    <submittedName>
        <fullName evidence="2">Plasmid stability protein</fullName>
    </submittedName>
</protein>
<name>A0AAE3YF40_9MICC</name>
<gene>
    <name evidence="2" type="ORF">J2S35_000482</name>
</gene>
<dbReference type="Pfam" id="PF22513">
    <property type="entry name" value="FitA-like_RHH"/>
    <property type="match status" value="1"/>
</dbReference>
<dbReference type="SUPFAM" id="SSF47598">
    <property type="entry name" value="Ribbon-helix-helix"/>
    <property type="match status" value="1"/>
</dbReference>
<dbReference type="InterPro" id="IPR013321">
    <property type="entry name" value="Arc_rbn_hlx_hlx"/>
</dbReference>
<dbReference type="InterPro" id="IPR010985">
    <property type="entry name" value="Ribbon_hlx_hlx"/>
</dbReference>
<feature type="domain" description="Antitoxin FitA-like ribbon-helix-helix" evidence="1">
    <location>
        <begin position="3"/>
        <end position="40"/>
    </location>
</feature>
<dbReference type="Proteomes" id="UP001247307">
    <property type="component" value="Unassembled WGS sequence"/>
</dbReference>
<evidence type="ECO:0000313" key="3">
    <source>
        <dbReference type="Proteomes" id="UP001247307"/>
    </source>
</evidence>
<comment type="caution">
    <text evidence="2">The sequence shown here is derived from an EMBL/GenBank/DDBJ whole genome shotgun (WGS) entry which is preliminary data.</text>
</comment>
<evidence type="ECO:0000313" key="2">
    <source>
        <dbReference type="EMBL" id="MDR6891542.1"/>
    </source>
</evidence>
<dbReference type="EMBL" id="JAVDUI010000001">
    <property type="protein sequence ID" value="MDR6891542.1"/>
    <property type="molecule type" value="Genomic_DNA"/>
</dbReference>
<reference evidence="2" key="1">
    <citation type="submission" date="2023-07" db="EMBL/GenBank/DDBJ databases">
        <title>Sequencing the genomes of 1000 actinobacteria strains.</title>
        <authorList>
            <person name="Klenk H.-P."/>
        </authorList>
    </citation>
    <scope>NUCLEOTIDE SEQUENCE</scope>
    <source>
        <strain evidence="2">DSM 13988</strain>
    </source>
</reference>
<evidence type="ECO:0000259" key="1">
    <source>
        <dbReference type="Pfam" id="PF22513"/>
    </source>
</evidence>
<accession>A0AAE3YF40</accession>
<dbReference type="AlphaFoldDB" id="A0AAE3YF40"/>
<dbReference type="InterPro" id="IPR053853">
    <property type="entry name" value="FitA-like_RHH"/>
</dbReference>
<keyword evidence="3" id="KW-1185">Reference proteome</keyword>
<proteinExistence type="predicted"/>
<organism evidence="2 3">
    <name type="scientific">Falsarthrobacter nasiphocae</name>
    <dbReference type="NCBI Taxonomy" id="189863"/>
    <lineage>
        <taxon>Bacteria</taxon>
        <taxon>Bacillati</taxon>
        <taxon>Actinomycetota</taxon>
        <taxon>Actinomycetes</taxon>
        <taxon>Micrococcales</taxon>
        <taxon>Micrococcaceae</taxon>
        <taxon>Falsarthrobacter</taxon>
    </lineage>
</organism>
<dbReference type="Gene3D" id="1.10.1220.10">
    <property type="entry name" value="Met repressor-like"/>
    <property type="match status" value="1"/>
</dbReference>